<dbReference type="PANTHER" id="PTHR43369">
    <property type="entry name" value="PHOSPHORIBOSYLGLYCINAMIDE FORMYLTRANSFERASE"/>
    <property type="match status" value="1"/>
</dbReference>
<accession>A0ABV7UPI3</accession>
<proteinExistence type="inferred from homology"/>
<keyword evidence="2 4" id="KW-0808">Transferase</keyword>
<feature type="active site" description="Proton donor" evidence="4">
    <location>
        <position position="116"/>
    </location>
</feature>
<dbReference type="HAMAP" id="MF_01930">
    <property type="entry name" value="PurN"/>
    <property type="match status" value="1"/>
</dbReference>
<feature type="binding site" evidence="4">
    <location>
        <position position="72"/>
    </location>
    <ligand>
        <name>(6R)-10-formyltetrahydrofolate</name>
        <dbReference type="ChEBI" id="CHEBI:195366"/>
    </ligand>
</feature>
<dbReference type="EC" id="2.1.2.2" evidence="4"/>
<dbReference type="PANTHER" id="PTHR43369:SF2">
    <property type="entry name" value="PHOSPHORIBOSYLGLYCINAMIDE FORMYLTRANSFERASE"/>
    <property type="match status" value="1"/>
</dbReference>
<dbReference type="Pfam" id="PF00551">
    <property type="entry name" value="Formyl_trans_N"/>
    <property type="match status" value="1"/>
</dbReference>
<keyword evidence="3 4" id="KW-0658">Purine biosynthesis</keyword>
<evidence type="ECO:0000313" key="6">
    <source>
        <dbReference type="EMBL" id="MFC3658845.1"/>
    </source>
</evidence>
<evidence type="ECO:0000256" key="4">
    <source>
        <dbReference type="HAMAP-Rule" id="MF_01930"/>
    </source>
</evidence>
<gene>
    <name evidence="4 6" type="primary">purN</name>
    <name evidence="6" type="ORF">ACFOM9_01975</name>
</gene>
<comment type="function">
    <text evidence="4">Catalyzes the transfer of a formyl group from 10-formyltetrahydrofolate to 5-phospho-ribosyl-glycinamide (GAR), producing 5-phospho-ribosyl-N-formylglycinamide (FGAR) and tetrahydrofolate.</text>
</comment>
<comment type="pathway">
    <text evidence="1 4">Purine metabolism; IMP biosynthesis via de novo pathway; N(2)-formyl-N(1)-(5-phospho-D-ribosyl)glycinamide from N(1)-(5-phospho-D-ribosyl)glycinamide (10-formyl THF route): step 1/1.</text>
</comment>
<evidence type="ECO:0000313" key="7">
    <source>
        <dbReference type="Proteomes" id="UP001595724"/>
    </source>
</evidence>
<dbReference type="InterPro" id="IPR004607">
    <property type="entry name" value="GART"/>
</dbReference>
<dbReference type="NCBIfam" id="TIGR00639">
    <property type="entry name" value="PurN"/>
    <property type="match status" value="1"/>
</dbReference>
<dbReference type="EMBL" id="JBHRYF010000001">
    <property type="protein sequence ID" value="MFC3658845.1"/>
    <property type="molecule type" value="Genomic_DNA"/>
</dbReference>
<evidence type="ECO:0000259" key="5">
    <source>
        <dbReference type="Pfam" id="PF00551"/>
    </source>
</evidence>
<reference evidence="7" key="1">
    <citation type="journal article" date="2019" name="Int. J. Syst. Evol. Microbiol.">
        <title>The Global Catalogue of Microorganisms (GCM) 10K type strain sequencing project: providing services to taxonomists for standard genome sequencing and annotation.</title>
        <authorList>
            <consortium name="The Broad Institute Genomics Platform"/>
            <consortium name="The Broad Institute Genome Sequencing Center for Infectious Disease"/>
            <person name="Wu L."/>
            <person name="Ma J."/>
        </authorList>
    </citation>
    <scope>NUCLEOTIDE SEQUENCE [LARGE SCALE GENOMIC DNA]</scope>
    <source>
        <strain evidence="7">KCTC 42211</strain>
    </source>
</reference>
<dbReference type="Gene3D" id="3.40.50.170">
    <property type="entry name" value="Formyl transferase, N-terminal domain"/>
    <property type="match status" value="1"/>
</dbReference>
<dbReference type="Proteomes" id="UP001595724">
    <property type="component" value="Unassembled WGS sequence"/>
</dbReference>
<protein>
    <recommendedName>
        <fullName evidence="4">Phosphoribosylglycinamide formyltransferase</fullName>
        <ecNumber evidence="4">2.1.2.2</ecNumber>
    </recommendedName>
    <alternativeName>
        <fullName evidence="4">5'-phosphoribosylglycinamide transformylase</fullName>
    </alternativeName>
    <alternativeName>
        <fullName evidence="4">GAR transformylase</fullName>
        <shortName evidence="4">GART</shortName>
    </alternativeName>
</protein>
<sequence length="223" mass="23524">MPEPQSRPYRIAVLASGRGSNLQALLDAIADGSLAAAIVGVFSDRPSAVALQRARDAGIPARSLRPKAFATRAEFDAALFAAVDEVQPDLIVCAGYMRLIGGAAADARQGRIINIHPSLLPAFKGLRTHQQALDAAAGEHGASVHFVTPDLDGGPVIAQARVPVHANDDADTLAARVLEREHPLLVETVRWLAAGRIALAEDVVHVDGRPRAPLQLAANQRFA</sequence>
<comment type="similarity">
    <text evidence="4">Belongs to the GART family.</text>
</comment>
<dbReference type="RefSeq" id="WP_386707243.1">
    <property type="nucleotide sequence ID" value="NZ_JBHRYF010000001.1"/>
</dbReference>
<evidence type="ECO:0000256" key="3">
    <source>
        <dbReference type="ARBA" id="ARBA00022755"/>
    </source>
</evidence>
<organism evidence="6 7">
    <name type="scientific">Luteimonas notoginsengisoli</name>
    <dbReference type="NCBI Taxonomy" id="1578200"/>
    <lineage>
        <taxon>Bacteria</taxon>
        <taxon>Pseudomonadati</taxon>
        <taxon>Pseudomonadota</taxon>
        <taxon>Gammaproteobacteria</taxon>
        <taxon>Lysobacterales</taxon>
        <taxon>Lysobacteraceae</taxon>
        <taxon>Luteimonas</taxon>
    </lineage>
</organism>
<name>A0ABV7UPI3_9GAMM</name>
<feature type="binding site" evidence="4">
    <location>
        <begin position="97"/>
        <end position="100"/>
    </location>
    <ligand>
        <name>(6R)-10-formyltetrahydrofolate</name>
        <dbReference type="ChEBI" id="CHEBI:195366"/>
    </ligand>
</feature>
<keyword evidence="7" id="KW-1185">Reference proteome</keyword>
<dbReference type="GO" id="GO:0004644">
    <property type="term" value="F:phosphoribosylglycinamide formyltransferase activity"/>
    <property type="evidence" value="ECO:0007669"/>
    <property type="project" value="UniProtKB-EC"/>
</dbReference>
<feature type="site" description="Raises pKa of active site His" evidence="4">
    <location>
        <position position="152"/>
    </location>
</feature>
<comment type="caution">
    <text evidence="6">The sequence shown here is derived from an EMBL/GenBank/DDBJ whole genome shotgun (WGS) entry which is preliminary data.</text>
</comment>
<evidence type="ECO:0000256" key="2">
    <source>
        <dbReference type="ARBA" id="ARBA00022679"/>
    </source>
</evidence>
<dbReference type="CDD" id="cd08645">
    <property type="entry name" value="FMT_core_GART"/>
    <property type="match status" value="1"/>
</dbReference>
<dbReference type="InterPro" id="IPR002376">
    <property type="entry name" value="Formyl_transf_N"/>
</dbReference>
<feature type="binding site" evidence="4">
    <location>
        <position position="114"/>
    </location>
    <ligand>
        <name>(6R)-10-formyltetrahydrofolate</name>
        <dbReference type="ChEBI" id="CHEBI:195366"/>
    </ligand>
</feature>
<feature type="binding site" evidence="4">
    <location>
        <begin position="19"/>
        <end position="21"/>
    </location>
    <ligand>
        <name>N(1)-(5-phospho-beta-D-ribosyl)glycinamide</name>
        <dbReference type="ChEBI" id="CHEBI:143788"/>
    </ligand>
</feature>
<evidence type="ECO:0000256" key="1">
    <source>
        <dbReference type="ARBA" id="ARBA00005054"/>
    </source>
</evidence>
<comment type="catalytic activity">
    <reaction evidence="4">
        <text>N(1)-(5-phospho-beta-D-ribosyl)glycinamide + (6R)-10-formyltetrahydrofolate = N(2)-formyl-N(1)-(5-phospho-beta-D-ribosyl)glycinamide + (6S)-5,6,7,8-tetrahydrofolate + H(+)</text>
        <dbReference type="Rhea" id="RHEA:15053"/>
        <dbReference type="ChEBI" id="CHEBI:15378"/>
        <dbReference type="ChEBI" id="CHEBI:57453"/>
        <dbReference type="ChEBI" id="CHEBI:143788"/>
        <dbReference type="ChEBI" id="CHEBI:147286"/>
        <dbReference type="ChEBI" id="CHEBI:195366"/>
        <dbReference type="EC" id="2.1.2.2"/>
    </reaction>
</comment>
<dbReference type="InterPro" id="IPR036477">
    <property type="entry name" value="Formyl_transf_N_sf"/>
</dbReference>
<dbReference type="SUPFAM" id="SSF53328">
    <property type="entry name" value="Formyltransferase"/>
    <property type="match status" value="1"/>
</dbReference>
<feature type="domain" description="Formyl transferase N-terminal" evidence="5">
    <location>
        <begin position="10"/>
        <end position="189"/>
    </location>
</feature>